<gene>
    <name evidence="2" type="ORF">TCMB3V08_LOCUS9617</name>
</gene>
<accession>A0A7R9JD01</accession>
<name>A0A7R9JD01_TIMCA</name>
<reference evidence="2" key="1">
    <citation type="submission" date="2020-11" db="EMBL/GenBank/DDBJ databases">
        <authorList>
            <person name="Tran Van P."/>
        </authorList>
    </citation>
    <scope>NUCLEOTIDE SEQUENCE</scope>
</reference>
<keyword evidence="1" id="KW-0812">Transmembrane</keyword>
<protein>
    <submittedName>
        <fullName evidence="2">(California timema) hypothetical protein</fullName>
    </submittedName>
</protein>
<sequence length="196" mass="21330">MSPGVSSASVWTGVCSVWVGVSSVRARVTSDQVGASAGGHFLSVLSTAVTAYKGPSTTNITACRARNYAIANALNRVCRSYYTLSLWFPELVTRHEMFFHVPHVMQSAPPNCMLGSSPADLGQHPLLVLPRPNSSDEVQLADDNPCLRDGGNLVYVRMLLVAFSCMPATVWLILHVDLLGRKFFVGKYWALTFVLP</sequence>
<keyword evidence="1" id="KW-1133">Transmembrane helix</keyword>
<organism evidence="2">
    <name type="scientific">Timema californicum</name>
    <name type="common">California timema</name>
    <name type="synonym">Walking stick</name>
    <dbReference type="NCBI Taxonomy" id="61474"/>
    <lineage>
        <taxon>Eukaryota</taxon>
        <taxon>Metazoa</taxon>
        <taxon>Ecdysozoa</taxon>
        <taxon>Arthropoda</taxon>
        <taxon>Hexapoda</taxon>
        <taxon>Insecta</taxon>
        <taxon>Pterygota</taxon>
        <taxon>Neoptera</taxon>
        <taxon>Polyneoptera</taxon>
        <taxon>Phasmatodea</taxon>
        <taxon>Timematodea</taxon>
        <taxon>Timematoidea</taxon>
        <taxon>Timematidae</taxon>
        <taxon>Timema</taxon>
    </lineage>
</organism>
<keyword evidence="1" id="KW-0472">Membrane</keyword>
<evidence type="ECO:0000313" key="2">
    <source>
        <dbReference type="EMBL" id="CAD7577061.1"/>
    </source>
</evidence>
<proteinExistence type="predicted"/>
<feature type="transmembrane region" description="Helical" evidence="1">
    <location>
        <begin position="154"/>
        <end position="174"/>
    </location>
</feature>
<dbReference type="EMBL" id="OE185048">
    <property type="protein sequence ID" value="CAD7577061.1"/>
    <property type="molecule type" value="Genomic_DNA"/>
</dbReference>
<evidence type="ECO:0000256" key="1">
    <source>
        <dbReference type="SAM" id="Phobius"/>
    </source>
</evidence>
<dbReference type="AlphaFoldDB" id="A0A7R9JD01"/>